<reference evidence="5" key="1">
    <citation type="submission" date="2017-09" db="EMBL/GenBank/DDBJ databases">
        <authorList>
            <person name="Shetty A S."/>
        </authorList>
    </citation>
    <scope>NUCLEOTIDE SEQUENCE [LARGE SCALE GENOMIC DNA]</scope>
</reference>
<dbReference type="SUPFAM" id="SSF82607">
    <property type="entry name" value="YbaB-like"/>
    <property type="match status" value="1"/>
</dbReference>
<dbReference type="InterPro" id="IPR036894">
    <property type="entry name" value="YbaB-like_sf"/>
</dbReference>
<name>A0A285PVZ8_9FIRM</name>
<dbReference type="Pfam" id="PF02575">
    <property type="entry name" value="YbaB_DNA_bd"/>
    <property type="match status" value="1"/>
</dbReference>
<dbReference type="AlphaFoldDB" id="A0A285PVZ8"/>
<protein>
    <recommendedName>
        <fullName evidence="2">Nucleoid-associated protein EHLA_3221</fullName>
    </recommendedName>
</protein>
<comment type="subunit">
    <text evidence="2">Homodimer.</text>
</comment>
<evidence type="ECO:0000256" key="2">
    <source>
        <dbReference type="HAMAP-Rule" id="MF_00274"/>
    </source>
</evidence>
<accession>A0A285PVZ8</accession>
<dbReference type="PANTHER" id="PTHR33449">
    <property type="entry name" value="NUCLEOID-ASSOCIATED PROTEIN YBAB"/>
    <property type="match status" value="1"/>
</dbReference>
<organism evidence="4 5">
    <name type="scientific">Anaerobutyricum hallii</name>
    <dbReference type="NCBI Taxonomy" id="39488"/>
    <lineage>
        <taxon>Bacteria</taxon>
        <taxon>Bacillati</taxon>
        <taxon>Bacillota</taxon>
        <taxon>Clostridia</taxon>
        <taxon>Lachnospirales</taxon>
        <taxon>Lachnospiraceae</taxon>
        <taxon>Anaerobutyricum</taxon>
    </lineage>
</organism>
<evidence type="ECO:0000256" key="1">
    <source>
        <dbReference type="ARBA" id="ARBA00023125"/>
    </source>
</evidence>
<dbReference type="InterPro" id="IPR004401">
    <property type="entry name" value="YbaB/EbfC"/>
</dbReference>
<keyword evidence="2" id="KW-0963">Cytoplasm</keyword>
<feature type="compositionally biased region" description="Gly residues" evidence="3">
    <location>
        <begin position="1"/>
        <end position="12"/>
    </location>
</feature>
<sequence>MAKRGGFPGGMPGNMNNLMKQAQKMQKQMAETTKALEEKTYEATAGGGVVSVTVSGKKEVTAIKIAEEVVDPDDIEMLEDLIMAATNEAFRAMESDSQAQLSKLTGGLGGGFGF</sequence>
<dbReference type="KEGG" id="ehl:EHLA_3221"/>
<evidence type="ECO:0000256" key="3">
    <source>
        <dbReference type="SAM" id="MobiDB-lite"/>
    </source>
</evidence>
<dbReference type="GO" id="GO:0043590">
    <property type="term" value="C:bacterial nucleoid"/>
    <property type="evidence" value="ECO:0007669"/>
    <property type="project" value="UniProtKB-UniRule"/>
</dbReference>
<dbReference type="Gene3D" id="3.30.1310.10">
    <property type="entry name" value="Nucleoid-associated protein YbaB-like domain"/>
    <property type="match status" value="1"/>
</dbReference>
<evidence type="ECO:0000313" key="5">
    <source>
        <dbReference type="Proteomes" id="UP000217549"/>
    </source>
</evidence>
<comment type="function">
    <text evidence="2">Binds to DNA and alters its conformation. May be involved in regulation of gene expression, nucleoid organization and DNA protection.</text>
</comment>
<dbReference type="RefSeq" id="WP_021906831.1">
    <property type="nucleotide sequence ID" value="NZ_CP143936.1"/>
</dbReference>
<dbReference type="HAMAP" id="MF_00274">
    <property type="entry name" value="DNA_YbaB_EbfC"/>
    <property type="match status" value="1"/>
</dbReference>
<keyword evidence="5" id="KW-1185">Reference proteome</keyword>
<dbReference type="GO" id="GO:0005829">
    <property type="term" value="C:cytosol"/>
    <property type="evidence" value="ECO:0007669"/>
    <property type="project" value="TreeGrafter"/>
</dbReference>
<feature type="region of interest" description="Disordered" evidence="3">
    <location>
        <begin position="1"/>
        <end position="33"/>
    </location>
</feature>
<dbReference type="EMBL" id="LT907978">
    <property type="protein sequence ID" value="SOB73769.1"/>
    <property type="molecule type" value="Genomic_DNA"/>
</dbReference>
<comment type="subcellular location">
    <subcellularLocation>
        <location evidence="2">Cytoplasm</location>
        <location evidence="2">Nucleoid</location>
    </subcellularLocation>
</comment>
<gene>
    <name evidence="4" type="ORF">EHLA_3221</name>
</gene>
<dbReference type="NCBIfam" id="TIGR00103">
    <property type="entry name" value="DNA_YbaB_EbfC"/>
    <property type="match status" value="1"/>
</dbReference>
<dbReference type="STRING" id="39488.ERS852450_01520"/>
<proteinExistence type="inferred from homology"/>
<keyword evidence="1 2" id="KW-0238">DNA-binding</keyword>
<comment type="similarity">
    <text evidence="2">Belongs to the YbaB/EbfC family.</text>
</comment>
<dbReference type="PIRSF" id="PIRSF004555">
    <property type="entry name" value="UCP004555"/>
    <property type="match status" value="1"/>
</dbReference>
<dbReference type="Proteomes" id="UP000217549">
    <property type="component" value="Chromosome I"/>
</dbReference>
<feature type="compositionally biased region" description="Low complexity" evidence="3">
    <location>
        <begin position="13"/>
        <end position="30"/>
    </location>
</feature>
<dbReference type="PANTHER" id="PTHR33449:SF1">
    <property type="entry name" value="NUCLEOID-ASSOCIATED PROTEIN YBAB"/>
    <property type="match status" value="1"/>
</dbReference>
<evidence type="ECO:0000313" key="4">
    <source>
        <dbReference type="EMBL" id="SOB73769.1"/>
    </source>
</evidence>
<dbReference type="GO" id="GO:0003677">
    <property type="term" value="F:DNA binding"/>
    <property type="evidence" value="ECO:0007669"/>
    <property type="project" value="UniProtKB-UniRule"/>
</dbReference>